<evidence type="ECO:0000313" key="2">
    <source>
        <dbReference type="EMBL" id="KAK4297915.1"/>
    </source>
</evidence>
<reference evidence="2" key="1">
    <citation type="submission" date="2023-11" db="EMBL/GenBank/DDBJ databases">
        <title>Genome assemblies of two species of porcelain crab, Petrolisthes cinctipes and Petrolisthes manimaculis (Anomura: Porcellanidae).</title>
        <authorList>
            <person name="Angst P."/>
        </authorList>
    </citation>
    <scope>NUCLEOTIDE SEQUENCE</scope>
    <source>
        <strain evidence="2">PB745_02</strain>
        <tissue evidence="2">Gill</tissue>
    </source>
</reference>
<gene>
    <name evidence="2" type="ORF">Pmani_029698</name>
</gene>
<evidence type="ECO:0000313" key="3">
    <source>
        <dbReference type="Proteomes" id="UP001292094"/>
    </source>
</evidence>
<protein>
    <submittedName>
        <fullName evidence="2">Uncharacterized protein</fullName>
    </submittedName>
</protein>
<sequence length="96" mass="10801">MKYSRASSKQRSKAGWLAGWLGKSRKRQPEDRSRQESLTDLFSTPEISHVKSKQESGESSGPEASHVRSKQEQQTGAALSPPLSPRYNFRSQDSQH</sequence>
<name>A0AAE1NX36_9EUCA</name>
<proteinExistence type="predicted"/>
<dbReference type="AlphaFoldDB" id="A0AAE1NX36"/>
<feature type="compositionally biased region" description="Basic and acidic residues" evidence="1">
    <location>
        <begin position="27"/>
        <end position="37"/>
    </location>
</feature>
<comment type="caution">
    <text evidence="2">The sequence shown here is derived from an EMBL/GenBank/DDBJ whole genome shotgun (WGS) entry which is preliminary data.</text>
</comment>
<accession>A0AAE1NX36</accession>
<feature type="region of interest" description="Disordered" evidence="1">
    <location>
        <begin position="1"/>
        <end position="96"/>
    </location>
</feature>
<dbReference type="EMBL" id="JAWZYT010003546">
    <property type="protein sequence ID" value="KAK4297915.1"/>
    <property type="molecule type" value="Genomic_DNA"/>
</dbReference>
<keyword evidence="3" id="KW-1185">Reference proteome</keyword>
<evidence type="ECO:0000256" key="1">
    <source>
        <dbReference type="SAM" id="MobiDB-lite"/>
    </source>
</evidence>
<dbReference type="Proteomes" id="UP001292094">
    <property type="component" value="Unassembled WGS sequence"/>
</dbReference>
<organism evidence="2 3">
    <name type="scientific">Petrolisthes manimaculis</name>
    <dbReference type="NCBI Taxonomy" id="1843537"/>
    <lineage>
        <taxon>Eukaryota</taxon>
        <taxon>Metazoa</taxon>
        <taxon>Ecdysozoa</taxon>
        <taxon>Arthropoda</taxon>
        <taxon>Crustacea</taxon>
        <taxon>Multicrustacea</taxon>
        <taxon>Malacostraca</taxon>
        <taxon>Eumalacostraca</taxon>
        <taxon>Eucarida</taxon>
        <taxon>Decapoda</taxon>
        <taxon>Pleocyemata</taxon>
        <taxon>Anomura</taxon>
        <taxon>Galatheoidea</taxon>
        <taxon>Porcellanidae</taxon>
        <taxon>Petrolisthes</taxon>
    </lineage>
</organism>